<comment type="caution">
    <text evidence="7">The sequence shown here is derived from an EMBL/GenBank/DDBJ whole genome shotgun (WGS) entry which is preliminary data.</text>
</comment>
<dbReference type="AlphaFoldDB" id="A0A1Y1V4H8"/>
<evidence type="ECO:0000256" key="5">
    <source>
        <dbReference type="ARBA" id="ARBA00022840"/>
    </source>
</evidence>
<reference evidence="7 8" key="1">
    <citation type="submission" date="2016-08" db="EMBL/GenBank/DDBJ databases">
        <title>Genomes of anaerobic fungi encode conserved fungal cellulosomes for biomass hydrolysis.</title>
        <authorList>
            <consortium name="DOE Joint Genome Institute"/>
            <person name="Haitjema C.H."/>
            <person name="Gilmore S.P."/>
            <person name="Henske J.K."/>
            <person name="Solomon K.V."/>
            <person name="De Groot R."/>
            <person name="Kuo A."/>
            <person name="Mondo S.J."/>
            <person name="Salamov A.A."/>
            <person name="Labutti K."/>
            <person name="Zhao Z."/>
            <person name="Chiniquy J."/>
            <person name="Barry K."/>
            <person name="Brewer H.M."/>
            <person name="Purvine S.O."/>
            <person name="Wright A.T."/>
            <person name="Boxma B."/>
            <person name="Van Alen T."/>
            <person name="Hackstein J.H."/>
            <person name="Baker S.E."/>
            <person name="Grigoriev I.V."/>
            <person name="O'Malley M.A."/>
        </authorList>
    </citation>
    <scope>NUCLEOTIDE SEQUENCE [LARGE SCALE GENOMIC DNA]</scope>
    <source>
        <strain evidence="8">finn</strain>
    </source>
</reference>
<dbReference type="CDD" id="cd14008">
    <property type="entry name" value="STKc_LKB1_CaMKK"/>
    <property type="match status" value="1"/>
</dbReference>
<dbReference type="GO" id="GO:0004674">
    <property type="term" value="F:protein serine/threonine kinase activity"/>
    <property type="evidence" value="ECO:0007669"/>
    <property type="project" value="UniProtKB-KW"/>
</dbReference>
<keyword evidence="1" id="KW-0723">Serine/threonine-protein kinase</keyword>
<accession>A0A1Y1V4H8</accession>
<dbReference type="SMART" id="SM00220">
    <property type="entry name" value="S_TKc"/>
    <property type="match status" value="1"/>
</dbReference>
<name>A0A1Y1V4H8_9FUNG</name>
<keyword evidence="2" id="KW-0808">Transferase</keyword>
<dbReference type="InterPro" id="IPR000719">
    <property type="entry name" value="Prot_kinase_dom"/>
</dbReference>
<evidence type="ECO:0000256" key="1">
    <source>
        <dbReference type="ARBA" id="ARBA00022527"/>
    </source>
</evidence>
<dbReference type="PROSITE" id="PS00108">
    <property type="entry name" value="PROTEIN_KINASE_ST"/>
    <property type="match status" value="1"/>
</dbReference>
<sequence>MGKARRVSVSAGNYYHTKETDSIYLKSDEQYNVSLPSLNGKIEGKVNQYYIIKEIDSGSYGRVYLVYDEIINKYFACKMISKSRLKRNFRLSRLARRRNITGEEEEQYDPEEHLLQIKKEVAILKNLTKHPNIVLLVEVLNDTREDNIYLVFELCEKGKLMDIQINKKAEPYTEEKARKYFRDVVLGLEYCHFKKIIHRDIKPDNILVTADDNIKISDFGISYIFNEDQEDATISNKNASPLYLPPEACSSDVPYMKGKAMDIWSLGVTLYALVHGYCPFEDADVINLYKKIENDPVVYSPTISEDLKDLLSKLLQKDPEKRITIQEIKRHPWVTEHDTNPMLSTEENCIYEDITDEEIENSIQPGFMFVSKVNIKYIFFYSFLIKTNNILKY</sequence>
<dbReference type="OrthoDB" id="68483at2759"/>
<dbReference type="PANTHER" id="PTHR43895:SF150">
    <property type="entry name" value="SERINE_THREONINE-PROTEIN KINASE STK11"/>
    <property type="match status" value="1"/>
</dbReference>
<dbReference type="SUPFAM" id="SSF56112">
    <property type="entry name" value="Protein kinase-like (PK-like)"/>
    <property type="match status" value="1"/>
</dbReference>
<dbReference type="Proteomes" id="UP000193719">
    <property type="component" value="Unassembled WGS sequence"/>
</dbReference>
<evidence type="ECO:0000313" key="7">
    <source>
        <dbReference type="EMBL" id="ORX46441.1"/>
    </source>
</evidence>
<dbReference type="PANTHER" id="PTHR43895">
    <property type="entry name" value="CALCIUM/CALMODULIN-DEPENDENT PROTEIN KINASE KINASE-RELATED"/>
    <property type="match status" value="1"/>
</dbReference>
<dbReference type="Pfam" id="PF00069">
    <property type="entry name" value="Pkinase"/>
    <property type="match status" value="1"/>
</dbReference>
<dbReference type="GO" id="GO:0007165">
    <property type="term" value="P:signal transduction"/>
    <property type="evidence" value="ECO:0007669"/>
    <property type="project" value="TreeGrafter"/>
</dbReference>
<evidence type="ECO:0000313" key="8">
    <source>
        <dbReference type="Proteomes" id="UP000193719"/>
    </source>
</evidence>
<feature type="domain" description="Protein kinase" evidence="6">
    <location>
        <begin position="49"/>
        <end position="334"/>
    </location>
</feature>
<evidence type="ECO:0000259" key="6">
    <source>
        <dbReference type="PROSITE" id="PS50011"/>
    </source>
</evidence>
<dbReference type="InterPro" id="IPR011009">
    <property type="entry name" value="Kinase-like_dom_sf"/>
</dbReference>
<dbReference type="EMBL" id="MCFH01000035">
    <property type="protein sequence ID" value="ORX46441.1"/>
    <property type="molecule type" value="Genomic_DNA"/>
</dbReference>
<dbReference type="FunFam" id="1.10.510.10:FF:000571">
    <property type="entry name" value="Maternal embryonic leucine zipper kinase"/>
    <property type="match status" value="1"/>
</dbReference>
<dbReference type="PROSITE" id="PS50011">
    <property type="entry name" value="PROTEIN_KINASE_DOM"/>
    <property type="match status" value="1"/>
</dbReference>
<dbReference type="Gene3D" id="1.10.510.10">
    <property type="entry name" value="Transferase(Phosphotransferase) domain 1"/>
    <property type="match status" value="1"/>
</dbReference>
<gene>
    <name evidence="7" type="ORF">BCR36DRAFT_297429</name>
</gene>
<organism evidence="7 8">
    <name type="scientific">Piromyces finnis</name>
    <dbReference type="NCBI Taxonomy" id="1754191"/>
    <lineage>
        <taxon>Eukaryota</taxon>
        <taxon>Fungi</taxon>
        <taxon>Fungi incertae sedis</taxon>
        <taxon>Chytridiomycota</taxon>
        <taxon>Chytridiomycota incertae sedis</taxon>
        <taxon>Neocallimastigomycetes</taxon>
        <taxon>Neocallimastigales</taxon>
        <taxon>Neocallimastigaceae</taxon>
        <taxon>Piromyces</taxon>
    </lineage>
</organism>
<evidence type="ECO:0000256" key="2">
    <source>
        <dbReference type="ARBA" id="ARBA00022679"/>
    </source>
</evidence>
<keyword evidence="3" id="KW-0547">Nucleotide-binding</keyword>
<dbReference type="GO" id="GO:0005737">
    <property type="term" value="C:cytoplasm"/>
    <property type="evidence" value="ECO:0007669"/>
    <property type="project" value="TreeGrafter"/>
</dbReference>
<keyword evidence="8" id="KW-1185">Reference proteome</keyword>
<evidence type="ECO:0000256" key="3">
    <source>
        <dbReference type="ARBA" id="ARBA00022741"/>
    </source>
</evidence>
<dbReference type="STRING" id="1754191.A0A1Y1V4H8"/>
<dbReference type="InterPro" id="IPR008271">
    <property type="entry name" value="Ser/Thr_kinase_AS"/>
</dbReference>
<evidence type="ECO:0000256" key="4">
    <source>
        <dbReference type="ARBA" id="ARBA00022777"/>
    </source>
</evidence>
<keyword evidence="5" id="KW-0067">ATP-binding</keyword>
<protein>
    <submittedName>
        <fullName evidence="7">Kinase-like protein</fullName>
    </submittedName>
</protein>
<proteinExistence type="predicted"/>
<dbReference type="GO" id="GO:0005524">
    <property type="term" value="F:ATP binding"/>
    <property type="evidence" value="ECO:0007669"/>
    <property type="project" value="UniProtKB-KW"/>
</dbReference>
<keyword evidence="4 7" id="KW-0418">Kinase</keyword>
<reference evidence="7 8" key="2">
    <citation type="submission" date="2016-08" db="EMBL/GenBank/DDBJ databases">
        <title>Pervasive Adenine N6-methylation of Active Genes in Fungi.</title>
        <authorList>
            <consortium name="DOE Joint Genome Institute"/>
            <person name="Mondo S.J."/>
            <person name="Dannebaum R.O."/>
            <person name="Kuo R.C."/>
            <person name="Labutti K."/>
            <person name="Haridas S."/>
            <person name="Kuo A."/>
            <person name="Salamov A."/>
            <person name="Ahrendt S.R."/>
            <person name="Lipzen A."/>
            <person name="Sullivan W."/>
            <person name="Andreopoulos W.B."/>
            <person name="Clum A."/>
            <person name="Lindquist E."/>
            <person name="Daum C."/>
            <person name="Ramamoorthy G.K."/>
            <person name="Gryganskyi A."/>
            <person name="Culley D."/>
            <person name="Magnuson J.K."/>
            <person name="James T.Y."/>
            <person name="O'Malley M.A."/>
            <person name="Stajich J.E."/>
            <person name="Spatafora J.W."/>
            <person name="Visel A."/>
            <person name="Grigoriev I.V."/>
        </authorList>
    </citation>
    <scope>NUCLEOTIDE SEQUENCE [LARGE SCALE GENOMIC DNA]</scope>
    <source>
        <strain evidence="8">finn</strain>
    </source>
</reference>